<dbReference type="Gene3D" id="3.40.50.150">
    <property type="entry name" value="Vaccinia Virus protein VP39"/>
    <property type="match status" value="1"/>
</dbReference>
<keyword evidence="4 6" id="KW-0949">S-adenosyl-L-methionine</keyword>
<feature type="active site" evidence="6">
    <location>
        <position position="27"/>
    </location>
</feature>
<proteinExistence type="inferred from homology"/>
<comment type="similarity">
    <text evidence="6">Belongs to the class I-like SAM-binding methyltransferase superfamily. C5-methyltransferase family.</text>
</comment>
<evidence type="ECO:0000256" key="4">
    <source>
        <dbReference type="ARBA" id="ARBA00022691"/>
    </source>
</evidence>
<dbReference type="Pfam" id="PF00145">
    <property type="entry name" value="DNA_methylase"/>
    <property type="match status" value="2"/>
</dbReference>
<dbReference type="PANTHER" id="PTHR46098:SF1">
    <property type="entry name" value="TRNA (CYTOSINE(38)-C(5))-METHYLTRANSFERASE"/>
    <property type="match status" value="1"/>
</dbReference>
<dbReference type="Proteomes" id="UP000070572">
    <property type="component" value="Unassembled WGS sequence"/>
</dbReference>
<dbReference type="InterPro" id="IPR018117">
    <property type="entry name" value="C5_DNA_meth_AS"/>
</dbReference>
<dbReference type="PANTHER" id="PTHR46098">
    <property type="entry name" value="TRNA (CYTOSINE(38)-C(5))-METHYLTRANSFERASE"/>
    <property type="match status" value="1"/>
</dbReference>
<name>A0AB34X087_9ACTO</name>
<dbReference type="GO" id="GO:0009307">
    <property type="term" value="P:DNA restriction-modification system"/>
    <property type="evidence" value="ECO:0007669"/>
    <property type="project" value="UniProtKB-KW"/>
</dbReference>
<evidence type="ECO:0000313" key="7">
    <source>
        <dbReference type="EMBL" id="KXB81257.1"/>
    </source>
</evidence>
<dbReference type="InterPro" id="IPR050750">
    <property type="entry name" value="C5-MTase"/>
</dbReference>
<reference evidence="7 8" key="1">
    <citation type="submission" date="2016-01" db="EMBL/GenBank/DDBJ databases">
        <authorList>
            <person name="Mitreva M."/>
            <person name="Pepin K.H."/>
            <person name="Mihindukulasuriya K.A."/>
            <person name="Fulton R."/>
            <person name="Fronick C."/>
            <person name="O'Laughlin M."/>
            <person name="Miner T."/>
            <person name="Herter B."/>
            <person name="Rosa B.A."/>
            <person name="Cordes M."/>
            <person name="Tomlinson C."/>
            <person name="Wollam A."/>
            <person name="Palsikar V.B."/>
            <person name="Mardis E.R."/>
            <person name="Wilson R.K."/>
        </authorList>
    </citation>
    <scope>NUCLEOTIDE SEQUENCE [LARGE SCALE GENOMIC DNA]</scope>
    <source>
        <strain evidence="7 8">DNF00696</strain>
    </source>
</reference>
<dbReference type="PROSITE" id="PS00094">
    <property type="entry name" value="C5_MTASE_1"/>
    <property type="match status" value="1"/>
</dbReference>
<dbReference type="Gene3D" id="3.90.120.10">
    <property type="entry name" value="DNA Methylase, subunit A, domain 2"/>
    <property type="match status" value="1"/>
</dbReference>
<evidence type="ECO:0000256" key="6">
    <source>
        <dbReference type="PROSITE-ProRule" id="PRU01016"/>
    </source>
</evidence>
<dbReference type="SUPFAM" id="SSF53335">
    <property type="entry name" value="S-adenosyl-L-methionine-dependent methyltransferases"/>
    <property type="match status" value="1"/>
</dbReference>
<dbReference type="InterPro" id="IPR029063">
    <property type="entry name" value="SAM-dependent_MTases_sf"/>
</dbReference>
<dbReference type="PROSITE" id="PS51679">
    <property type="entry name" value="SAM_MT_C5"/>
    <property type="match status" value="1"/>
</dbReference>
<evidence type="ECO:0000256" key="2">
    <source>
        <dbReference type="ARBA" id="ARBA00022603"/>
    </source>
</evidence>
<keyword evidence="2 6" id="KW-0489">Methyltransferase</keyword>
<accession>A0AB34X087</accession>
<evidence type="ECO:0000256" key="5">
    <source>
        <dbReference type="ARBA" id="ARBA00022747"/>
    </source>
</evidence>
<evidence type="ECO:0000313" key="8">
    <source>
        <dbReference type="Proteomes" id="UP000070572"/>
    </source>
</evidence>
<dbReference type="InterPro" id="IPR001525">
    <property type="entry name" value="C5_MeTfrase"/>
</dbReference>
<evidence type="ECO:0000256" key="3">
    <source>
        <dbReference type="ARBA" id="ARBA00022679"/>
    </source>
</evidence>
<dbReference type="EC" id="2.1.1.37" evidence="1"/>
<organism evidence="7 8">
    <name type="scientific">Varibaculum cambriense</name>
    <dbReference type="NCBI Taxonomy" id="184870"/>
    <lineage>
        <taxon>Bacteria</taxon>
        <taxon>Bacillati</taxon>
        <taxon>Actinomycetota</taxon>
        <taxon>Actinomycetes</taxon>
        <taxon>Actinomycetales</taxon>
        <taxon>Actinomycetaceae</taxon>
        <taxon>Varibaculum</taxon>
    </lineage>
</organism>
<evidence type="ECO:0000256" key="1">
    <source>
        <dbReference type="ARBA" id="ARBA00011975"/>
    </source>
</evidence>
<keyword evidence="5" id="KW-0680">Restriction system</keyword>
<dbReference type="EMBL" id="LSDN01000012">
    <property type="protein sequence ID" value="KXB81257.1"/>
    <property type="molecule type" value="Genomic_DNA"/>
</dbReference>
<gene>
    <name evidence="7" type="ORF">HMPREF1862_00618</name>
</gene>
<keyword evidence="3 6" id="KW-0808">Transferase</keyword>
<dbReference type="GO" id="GO:0003886">
    <property type="term" value="F:DNA (cytosine-5-)-methyltransferase activity"/>
    <property type="evidence" value="ECO:0007669"/>
    <property type="project" value="UniProtKB-EC"/>
</dbReference>
<dbReference type="AlphaFoldDB" id="A0AB34X087"/>
<dbReference type="GO" id="GO:0032259">
    <property type="term" value="P:methylation"/>
    <property type="evidence" value="ECO:0007669"/>
    <property type="project" value="UniProtKB-KW"/>
</dbReference>
<sequence length="344" mass="37673">MEHYGDVSKIDGTKVPGVDVVTFGSPCQDLSVAGQGKGLTGSRSGLFFEAIRIVKQMRVASGGRYPRFAVWENVPGALYSNKGEDFYEVLKQIVSVANEEAASELPRPTRWQSAGAIVADGFSAAWRVLDAQYFSVPQRRKRIYLVADFAGRSAPKILFERGRESEASCQIRAEERSPAGKTKESPGKIDAAVFGFNAIHLERNSPYRGFGVELNVSKTLDTSGLAPTCNQGGVAVVEGMDIRRLTPTECARLQGFPDWWTDDLAIDDPSKDELDFWVGVHTTWDKARGLKKTKTPSQVARWLKNPVSDGQLYSLWGNAVAVPCAHFVLSRLAQIAQSSTAIQN</sequence>
<protein>
    <recommendedName>
        <fullName evidence="1">DNA (cytosine-5-)-methyltransferase</fullName>
        <ecNumber evidence="1">2.1.1.37</ecNumber>
    </recommendedName>
</protein>
<comment type="caution">
    <text evidence="7">The sequence shown here is derived from an EMBL/GenBank/DDBJ whole genome shotgun (WGS) entry which is preliminary data.</text>
</comment>